<evidence type="ECO:0000313" key="6">
    <source>
        <dbReference type="Proteomes" id="UP000542674"/>
    </source>
</evidence>
<organism evidence="5 6">
    <name type="scientific">Saccharothrix violaceirubra</name>
    <dbReference type="NCBI Taxonomy" id="413306"/>
    <lineage>
        <taxon>Bacteria</taxon>
        <taxon>Bacillati</taxon>
        <taxon>Actinomycetota</taxon>
        <taxon>Actinomycetes</taxon>
        <taxon>Pseudonocardiales</taxon>
        <taxon>Pseudonocardiaceae</taxon>
        <taxon>Saccharothrix</taxon>
    </lineage>
</organism>
<keyword evidence="6" id="KW-1185">Reference proteome</keyword>
<dbReference type="Proteomes" id="UP000542674">
    <property type="component" value="Unassembled WGS sequence"/>
</dbReference>
<dbReference type="InterPro" id="IPR036388">
    <property type="entry name" value="WH-like_DNA-bd_sf"/>
</dbReference>
<comment type="caution">
    <text evidence="5">The sequence shown here is derived from an EMBL/GenBank/DDBJ whole genome shotgun (WGS) entry which is preliminary data.</text>
</comment>
<dbReference type="EMBL" id="JACHJS010000001">
    <property type="protein sequence ID" value="MBB4969397.1"/>
    <property type="molecule type" value="Genomic_DNA"/>
</dbReference>
<dbReference type="PANTHER" id="PTHR43537">
    <property type="entry name" value="TRANSCRIPTIONAL REGULATOR, GNTR FAMILY"/>
    <property type="match status" value="1"/>
</dbReference>
<name>A0A7W7TA70_9PSEU</name>
<dbReference type="AlphaFoldDB" id="A0A7W7TA70"/>
<evidence type="ECO:0000256" key="3">
    <source>
        <dbReference type="ARBA" id="ARBA00023163"/>
    </source>
</evidence>
<keyword evidence="1" id="KW-0805">Transcription regulation</keyword>
<dbReference type="SUPFAM" id="SSF46785">
    <property type="entry name" value="Winged helix' DNA-binding domain"/>
    <property type="match status" value="1"/>
</dbReference>
<dbReference type="GO" id="GO:0003677">
    <property type="term" value="F:DNA binding"/>
    <property type="evidence" value="ECO:0007669"/>
    <property type="project" value="UniProtKB-KW"/>
</dbReference>
<gene>
    <name evidence="5" type="ORF">F4559_006756</name>
</gene>
<proteinExistence type="predicted"/>
<dbReference type="Pfam" id="PF00392">
    <property type="entry name" value="GntR"/>
    <property type="match status" value="1"/>
</dbReference>
<feature type="domain" description="HTH gntR-type" evidence="4">
    <location>
        <begin position="14"/>
        <end position="81"/>
    </location>
</feature>
<keyword evidence="3" id="KW-0804">Transcription</keyword>
<keyword evidence="2 5" id="KW-0238">DNA-binding</keyword>
<evidence type="ECO:0000256" key="2">
    <source>
        <dbReference type="ARBA" id="ARBA00023125"/>
    </source>
</evidence>
<dbReference type="SMART" id="SM00345">
    <property type="entry name" value="HTH_GNTR"/>
    <property type="match status" value="1"/>
</dbReference>
<protein>
    <submittedName>
        <fullName evidence="5">DNA-binding FadR family transcriptional regulator</fullName>
    </submittedName>
</protein>
<dbReference type="InterPro" id="IPR000524">
    <property type="entry name" value="Tscrpt_reg_HTH_GntR"/>
</dbReference>
<dbReference type="RefSeq" id="WP_184675061.1">
    <property type="nucleotide sequence ID" value="NZ_BAABAI010000021.1"/>
</dbReference>
<dbReference type="InterPro" id="IPR036390">
    <property type="entry name" value="WH_DNA-bd_sf"/>
</dbReference>
<accession>A0A7W7TA70</accession>
<sequence>MGDWTGLRGDIDRSSTAERVAAALRAKILAGDIGAGRQLNEKALGEALTVSRNTLREAFRLLTHERLLVHSYSRGVFVRKPDERDVHDLITARQVIELGALHHHATADDAARQALRDADAHDLLHRRLVALTGSTRLVAESDRLLAEQRLVLRGGVPPEVHDLAALLDRADLREAERRLTGYFDLCRESGLRAVGRVD</sequence>
<evidence type="ECO:0000259" key="4">
    <source>
        <dbReference type="PROSITE" id="PS50949"/>
    </source>
</evidence>
<dbReference type="GO" id="GO:0003700">
    <property type="term" value="F:DNA-binding transcription factor activity"/>
    <property type="evidence" value="ECO:0007669"/>
    <property type="project" value="InterPro"/>
</dbReference>
<dbReference type="PROSITE" id="PS50949">
    <property type="entry name" value="HTH_GNTR"/>
    <property type="match status" value="1"/>
</dbReference>
<evidence type="ECO:0000313" key="5">
    <source>
        <dbReference type="EMBL" id="MBB4969397.1"/>
    </source>
</evidence>
<reference evidence="5 6" key="1">
    <citation type="submission" date="2020-08" db="EMBL/GenBank/DDBJ databases">
        <title>Sequencing the genomes of 1000 actinobacteria strains.</title>
        <authorList>
            <person name="Klenk H.-P."/>
        </authorList>
    </citation>
    <scope>NUCLEOTIDE SEQUENCE [LARGE SCALE GENOMIC DNA]</scope>
    <source>
        <strain evidence="5 6">DSM 45084</strain>
    </source>
</reference>
<evidence type="ECO:0000256" key="1">
    <source>
        <dbReference type="ARBA" id="ARBA00023015"/>
    </source>
</evidence>
<dbReference type="Gene3D" id="1.10.10.10">
    <property type="entry name" value="Winged helix-like DNA-binding domain superfamily/Winged helix DNA-binding domain"/>
    <property type="match status" value="1"/>
</dbReference>
<dbReference type="PANTHER" id="PTHR43537:SF45">
    <property type="entry name" value="GNTR FAMILY REGULATORY PROTEIN"/>
    <property type="match status" value="1"/>
</dbReference>